<reference evidence="1" key="1">
    <citation type="submission" date="2006-10" db="EMBL/GenBank/DDBJ databases">
        <authorList>
            <person name="Amadeo P."/>
            <person name="Zhao Q."/>
            <person name="Wortman J."/>
            <person name="Fraser-Liggett C."/>
            <person name="Carlton J."/>
        </authorList>
    </citation>
    <scope>NUCLEOTIDE SEQUENCE</scope>
    <source>
        <strain evidence="1">G3</strain>
    </source>
</reference>
<gene>
    <name evidence="1" type="ORF">TVAG_276260</name>
</gene>
<dbReference type="KEGG" id="tva:4767476"/>
<dbReference type="VEuPathDB" id="TrichDB:TVAG_276260"/>
<accession>A2ECQ7</accession>
<dbReference type="VEuPathDB" id="TrichDB:TVAGG3_0379730"/>
<keyword evidence="2" id="KW-1185">Reference proteome</keyword>
<dbReference type="RefSeq" id="XP_001321776.1">
    <property type="nucleotide sequence ID" value="XM_001321741.1"/>
</dbReference>
<organism evidence="1 2">
    <name type="scientific">Trichomonas vaginalis (strain ATCC PRA-98 / G3)</name>
    <dbReference type="NCBI Taxonomy" id="412133"/>
    <lineage>
        <taxon>Eukaryota</taxon>
        <taxon>Metamonada</taxon>
        <taxon>Parabasalia</taxon>
        <taxon>Trichomonadida</taxon>
        <taxon>Trichomonadidae</taxon>
        <taxon>Trichomonas</taxon>
    </lineage>
</organism>
<dbReference type="Proteomes" id="UP000001542">
    <property type="component" value="Unassembled WGS sequence"/>
</dbReference>
<dbReference type="InParanoid" id="A2ECQ7"/>
<sequence length="395" mass="44116">MIDSDESSSDSGADVHFKDDVITSDGYSIDDLVAIREKDTETTDIDTSEDIDKPEPAKFVAPFKISTVEPEDPSVFILEDSNFPQLTYDYILYSQGKSLSVHNLQPWEKLALENFVDFLNPDPDIFYGAIRELIDTKSDSLGFALMEYGDKFEESSLEFSHFLQIFREASETAEEILFFILGAIKPEMFNAPSTETQNVIIHDLIILNFGSLLTPKAIQHCGAYNSLIKLRQLFNYGIREANFLEDISNALVYLCKETKESNISLITSYLPLNGLGSDIMISAGVKLIWSFIPNDVDETLDWLPSILPTLKNLCQSNPTAASAVVSLVEATVAAAIKAGEIDQEIVKSIIESMKFTIPRTDPAMLTLLKEQLQVTRTQLELLLKSNFVVSSQTYE</sequence>
<reference evidence="1" key="2">
    <citation type="journal article" date="2007" name="Science">
        <title>Draft genome sequence of the sexually transmitted pathogen Trichomonas vaginalis.</title>
        <authorList>
            <person name="Carlton J.M."/>
            <person name="Hirt R.P."/>
            <person name="Silva J.C."/>
            <person name="Delcher A.L."/>
            <person name="Schatz M."/>
            <person name="Zhao Q."/>
            <person name="Wortman J.R."/>
            <person name="Bidwell S.L."/>
            <person name="Alsmark U.C.M."/>
            <person name="Besteiro S."/>
            <person name="Sicheritz-Ponten T."/>
            <person name="Noel C.J."/>
            <person name="Dacks J.B."/>
            <person name="Foster P.G."/>
            <person name="Simillion C."/>
            <person name="Van de Peer Y."/>
            <person name="Miranda-Saavedra D."/>
            <person name="Barton G.J."/>
            <person name="Westrop G.D."/>
            <person name="Mueller S."/>
            <person name="Dessi D."/>
            <person name="Fiori P.L."/>
            <person name="Ren Q."/>
            <person name="Paulsen I."/>
            <person name="Zhang H."/>
            <person name="Bastida-Corcuera F.D."/>
            <person name="Simoes-Barbosa A."/>
            <person name="Brown M.T."/>
            <person name="Hayes R.D."/>
            <person name="Mukherjee M."/>
            <person name="Okumura C.Y."/>
            <person name="Schneider R."/>
            <person name="Smith A.J."/>
            <person name="Vanacova S."/>
            <person name="Villalvazo M."/>
            <person name="Haas B.J."/>
            <person name="Pertea M."/>
            <person name="Feldblyum T.V."/>
            <person name="Utterback T.R."/>
            <person name="Shu C.L."/>
            <person name="Osoegawa K."/>
            <person name="de Jong P.J."/>
            <person name="Hrdy I."/>
            <person name="Horvathova L."/>
            <person name="Zubacova Z."/>
            <person name="Dolezal P."/>
            <person name="Malik S.B."/>
            <person name="Logsdon J.M. Jr."/>
            <person name="Henze K."/>
            <person name="Gupta A."/>
            <person name="Wang C.C."/>
            <person name="Dunne R.L."/>
            <person name="Upcroft J.A."/>
            <person name="Upcroft P."/>
            <person name="White O."/>
            <person name="Salzberg S.L."/>
            <person name="Tang P."/>
            <person name="Chiu C.-H."/>
            <person name="Lee Y.-S."/>
            <person name="Embley T.M."/>
            <person name="Coombs G.H."/>
            <person name="Mottram J.C."/>
            <person name="Tachezy J."/>
            <person name="Fraser-Liggett C.M."/>
            <person name="Johnson P.J."/>
        </authorList>
    </citation>
    <scope>NUCLEOTIDE SEQUENCE [LARGE SCALE GENOMIC DNA]</scope>
    <source>
        <strain evidence="1">G3</strain>
    </source>
</reference>
<evidence type="ECO:0000313" key="1">
    <source>
        <dbReference type="EMBL" id="EAY09553.1"/>
    </source>
</evidence>
<proteinExistence type="predicted"/>
<dbReference type="EMBL" id="DS113355">
    <property type="protein sequence ID" value="EAY09553.1"/>
    <property type="molecule type" value="Genomic_DNA"/>
</dbReference>
<evidence type="ECO:0000313" key="2">
    <source>
        <dbReference type="Proteomes" id="UP000001542"/>
    </source>
</evidence>
<name>A2ECQ7_TRIV3</name>
<dbReference type="AlphaFoldDB" id="A2ECQ7"/>
<protein>
    <submittedName>
        <fullName evidence="1">Uncharacterized protein</fullName>
    </submittedName>
</protein>